<dbReference type="PANTHER" id="PTHR47199">
    <property type="entry name" value="PHOTOSYSTEM II STABILITY/ASSEMBLY FACTOR HCF136, CHLOROPLASTIC"/>
    <property type="match status" value="1"/>
</dbReference>
<evidence type="ECO:0000313" key="5">
    <source>
        <dbReference type="EMBL" id="MFC3121671.1"/>
    </source>
</evidence>
<dbReference type="InterPro" id="IPR036278">
    <property type="entry name" value="Sialidase_sf"/>
</dbReference>
<dbReference type="SUPFAM" id="SSF50939">
    <property type="entry name" value="Sialidases"/>
    <property type="match status" value="1"/>
</dbReference>
<evidence type="ECO:0000313" key="6">
    <source>
        <dbReference type="Proteomes" id="UP001595478"/>
    </source>
</evidence>
<evidence type="ECO:0000259" key="4">
    <source>
        <dbReference type="Pfam" id="PF14870"/>
    </source>
</evidence>
<feature type="signal peptide" evidence="3">
    <location>
        <begin position="1"/>
        <end position="20"/>
    </location>
</feature>
<dbReference type="PROSITE" id="PS51257">
    <property type="entry name" value="PROKAR_LIPOPROTEIN"/>
    <property type="match status" value="1"/>
</dbReference>
<accession>A0ABV7FR04</accession>
<name>A0ABV7FR04_9ALTE</name>
<evidence type="ECO:0000256" key="3">
    <source>
        <dbReference type="SAM" id="SignalP"/>
    </source>
</evidence>
<protein>
    <submittedName>
        <fullName evidence="5">WD40/YVTN/BNR-like repeat-containing protein</fullName>
    </submittedName>
</protein>
<keyword evidence="3" id="KW-0732">Signal</keyword>
<dbReference type="PANTHER" id="PTHR47199:SF2">
    <property type="entry name" value="PHOTOSYSTEM II STABILITY_ASSEMBLY FACTOR HCF136, CHLOROPLASTIC"/>
    <property type="match status" value="1"/>
</dbReference>
<comment type="caution">
    <text evidence="5">The sequence shown here is derived from an EMBL/GenBank/DDBJ whole genome shotgun (WGS) entry which is preliminary data.</text>
</comment>
<feature type="chain" id="PRO_5047263478" evidence="3">
    <location>
        <begin position="21"/>
        <end position="347"/>
    </location>
</feature>
<organism evidence="5 6">
    <name type="scientific">Agaribacter flavus</name>
    <dbReference type="NCBI Taxonomy" id="1902781"/>
    <lineage>
        <taxon>Bacteria</taxon>
        <taxon>Pseudomonadati</taxon>
        <taxon>Pseudomonadota</taxon>
        <taxon>Gammaproteobacteria</taxon>
        <taxon>Alteromonadales</taxon>
        <taxon>Alteromonadaceae</taxon>
        <taxon>Agaribacter</taxon>
    </lineage>
</organism>
<keyword evidence="1" id="KW-0602">Photosynthesis</keyword>
<sequence length="347" mass="38434">MIKKFLIVCTLIFSSCFSYGQQAYMAPLVKKSLLLDIAKSDFAIAVGERGHILKFELDDIESIKQVPVPTRSLLTAIEHIENDFYVVGHDASILRSENSGDSWQLVYNNPELDRPFLDVLFLSASEGLAVGAYGLFYRTLDGGETWQAELHASVLNDEDIEYLESIKDDPAFYREELSYILPHFNRIRKKGDKLLIAGEAGLLAESLDKGHTWQRLRIDYFGSFFDFIELSHELQIAIGLRGHVFVRNNNSPWSSLNTCVTTSLNAIVPASNGAYAVGNNGVVLHIDASKLENVAQTPQSQTQACVPHSAISFIDNDISSSISDGIYEKNILTLVTANGLKQIAVSL</sequence>
<dbReference type="InterPro" id="IPR015943">
    <property type="entry name" value="WD40/YVTN_repeat-like_dom_sf"/>
</dbReference>
<dbReference type="Pfam" id="PF14870">
    <property type="entry name" value="PSII_BNR"/>
    <property type="match status" value="1"/>
</dbReference>
<dbReference type="Gene3D" id="2.130.10.10">
    <property type="entry name" value="YVTN repeat-like/Quinoprotein amine dehydrogenase"/>
    <property type="match status" value="1"/>
</dbReference>
<proteinExistence type="predicted"/>
<feature type="domain" description="Photosynthesis system II assembly factor Ycf48/Hcf136-like" evidence="4">
    <location>
        <begin position="112"/>
        <end position="219"/>
    </location>
</feature>
<evidence type="ECO:0000256" key="2">
    <source>
        <dbReference type="ARBA" id="ARBA00023276"/>
    </source>
</evidence>
<evidence type="ECO:0000256" key="1">
    <source>
        <dbReference type="ARBA" id="ARBA00022531"/>
    </source>
</evidence>
<keyword evidence="2" id="KW-0604">Photosystem II</keyword>
<dbReference type="EMBL" id="JBHRSW010000014">
    <property type="protein sequence ID" value="MFC3121671.1"/>
    <property type="molecule type" value="Genomic_DNA"/>
</dbReference>
<keyword evidence="6" id="KW-1185">Reference proteome</keyword>
<reference evidence="6" key="1">
    <citation type="journal article" date="2019" name="Int. J. Syst. Evol. Microbiol.">
        <title>The Global Catalogue of Microorganisms (GCM) 10K type strain sequencing project: providing services to taxonomists for standard genome sequencing and annotation.</title>
        <authorList>
            <consortium name="The Broad Institute Genomics Platform"/>
            <consortium name="The Broad Institute Genome Sequencing Center for Infectious Disease"/>
            <person name="Wu L."/>
            <person name="Ma J."/>
        </authorList>
    </citation>
    <scope>NUCLEOTIDE SEQUENCE [LARGE SCALE GENOMIC DNA]</scope>
    <source>
        <strain evidence="6">KCTC 52473</strain>
    </source>
</reference>
<dbReference type="Proteomes" id="UP001595478">
    <property type="component" value="Unassembled WGS sequence"/>
</dbReference>
<gene>
    <name evidence="5" type="ORF">ACFOHL_08560</name>
</gene>
<dbReference type="RefSeq" id="WP_376919806.1">
    <property type="nucleotide sequence ID" value="NZ_JBHRSW010000014.1"/>
</dbReference>
<dbReference type="InterPro" id="IPR028203">
    <property type="entry name" value="PSII_CF48-like_dom"/>
</dbReference>